<feature type="region of interest" description="Disordered" evidence="5">
    <location>
        <begin position="188"/>
        <end position="211"/>
    </location>
</feature>
<dbReference type="GO" id="GO:0005634">
    <property type="term" value="C:nucleus"/>
    <property type="evidence" value="ECO:0007669"/>
    <property type="project" value="EnsemblMetazoa"/>
</dbReference>
<dbReference type="GO" id="GO:0005886">
    <property type="term" value="C:plasma membrane"/>
    <property type="evidence" value="ECO:0007669"/>
    <property type="project" value="EnsemblMetazoa"/>
</dbReference>
<keyword evidence="6" id="KW-1133">Transmembrane helix</keyword>
<feature type="disulfide bond" evidence="4">
    <location>
        <begin position="601"/>
        <end position="610"/>
    </location>
</feature>
<dbReference type="Gene3D" id="2.40.10.500">
    <property type="match status" value="1"/>
</dbReference>
<feature type="domain" description="EGF-like" evidence="7">
    <location>
        <begin position="793"/>
        <end position="828"/>
    </location>
</feature>
<dbReference type="GO" id="GO:0009887">
    <property type="term" value="P:animal organ morphogenesis"/>
    <property type="evidence" value="ECO:0007669"/>
    <property type="project" value="EnsemblMetazoa"/>
</dbReference>
<feature type="disulfide bond" evidence="4">
    <location>
        <begin position="818"/>
        <end position="827"/>
    </location>
</feature>
<dbReference type="Gene3D" id="2.120.10.30">
    <property type="entry name" value="TolB, C-terminal domain"/>
    <property type="match status" value="1"/>
</dbReference>
<dbReference type="Pfam" id="PF25020">
    <property type="entry name" value="TTR_TEN1-4"/>
    <property type="match status" value="1"/>
</dbReference>
<dbReference type="InterPro" id="IPR057627">
    <property type="entry name" value="FN-plug_TEN1-4"/>
</dbReference>
<evidence type="ECO:0000313" key="8">
    <source>
        <dbReference type="EnsemblMetazoa" id="OVOC8347.1"/>
    </source>
</evidence>
<name>A0A2K6WGT5_ONCVO</name>
<dbReference type="PANTHER" id="PTHR11219">
    <property type="entry name" value="TENEURIN AND N-ACETYLGLUCOSAMINE-1-PHOSPHODIESTER ALPHA-N-ACETYLGLUCOSAMINIDASE"/>
    <property type="match status" value="1"/>
</dbReference>
<dbReference type="GO" id="GO:0008045">
    <property type="term" value="P:motor neuron axon guidance"/>
    <property type="evidence" value="ECO:0007669"/>
    <property type="project" value="TreeGrafter"/>
</dbReference>
<proteinExistence type="predicted"/>
<dbReference type="FunFam" id="2.10.25.10:FF:000013">
    <property type="entry name" value="Teneurin transmembrane protein 4"/>
    <property type="match status" value="1"/>
</dbReference>
<dbReference type="Pfam" id="PF25021">
    <property type="entry name" value="TEN_NHL"/>
    <property type="match status" value="1"/>
</dbReference>
<dbReference type="GO" id="GO:0008406">
    <property type="term" value="P:gonad development"/>
    <property type="evidence" value="ECO:0007669"/>
    <property type="project" value="EnsemblMetazoa"/>
</dbReference>
<organism evidence="8 9">
    <name type="scientific">Onchocerca volvulus</name>
    <dbReference type="NCBI Taxonomy" id="6282"/>
    <lineage>
        <taxon>Eukaryota</taxon>
        <taxon>Metazoa</taxon>
        <taxon>Ecdysozoa</taxon>
        <taxon>Nematoda</taxon>
        <taxon>Chromadorea</taxon>
        <taxon>Rhabditida</taxon>
        <taxon>Spirurina</taxon>
        <taxon>Spiruromorpha</taxon>
        <taxon>Filarioidea</taxon>
        <taxon>Onchocercidae</taxon>
        <taxon>Onchocerca</taxon>
    </lineage>
</organism>
<accession>A0A2K6WGT5</accession>
<dbReference type="InterPro" id="IPR056822">
    <property type="entry name" value="TEN_NHL"/>
</dbReference>
<dbReference type="Proteomes" id="UP000024404">
    <property type="component" value="Unassembled WGS sequence"/>
</dbReference>
<sequence length="2785" mass="316014">MRSGEKRYGSGTFTRAAITKQRSGSKLKFFHPLRNNYPINNSQKSGHHLVSKSPQLSIALELDEDLLSSEQELMPLNNDLQCSDEEASSSSAFSSITTTNSGPSTRVSTERMSSGEPIPCLSVGPYHQRPAPILTENAFVGSFLNIPPPNRSPHSTSTEMRGPPPQRDPPIPPLIEDGEASTAYVVDDSQYDEPGIPPETKEYHKRSIPSRRRSKLLNNNYEISTSEQIRTTFIPNTRNACSGQQAVEPVSPWDDETRQMLLQNPETGSFYVPTTSNHITVSSLSPHSRIYEKANFSTFQNVLLASNPRGSHCGSILPNHRHIGGDFDLKKMSQDKCQPMMNKKRLKSFCNWRTLAILLLLFLAFTCFTIFLLLLGNDNFRYVCDQSTRSVYSSASTGLFHSDAWHDVHMKTTVLKPLPENFELGQQIEADLPPGVIVYSCFSVQKNSRIIFNISVDPQAQMVIYGRRTALPSPTTYDFVDIIHADRLTVSGNSSDIRLKRFTPLLRTAILTHYLLSGRWHIGLLNDVLQPFSIRLVAAVDADQVVDERSDDCRYDCTGHGQCKDGRCYCFPGYSGIYCEENACPVLCSGNGIFSGGQCTCHEGYKGPDCDLLVHWCEVPNCNGHGQCNQFGDCECDIGWKGTFCDKKDCKDPYCSGHGVCHNEKCYCEDGYRGEKCDEIYPSENCIGKELRLPDQTEPDSDADPACANRGRIDPESGLCICIPGYHGKKCELERCEVECLNGLCGNGICVCDEGWTGMDCTEKKCLPGCELHGHCNNGTCICNKGWNGENCYIAGCVNDCNGNGVCRLFSGEWKCSCHTTYFGENCSLPIESSCDDGVDNDNDGLIDCEDSECCMDNSCSLSQMCVTVIQPRDVLLKVIPTVNGNFYQQIKFLVQRDSVQRYADERYFNESFVSVIRGRVLAENGSPITGVRIAEARHPTLTGFTLSRSEDDGGAFDLVVNGGKTVTLQFMRKPFEKLEKSFYIPWNEIVYVGDIKMLLGPQAVSERLEMNEKCRQYYAINRLAPTIFASWRISQYSGKLTSSTHSIQLLADSGKSFDSIQIPATNEVYLVYDSSFADGYRSTLFIELLPNRIPEEIRLVHLSINIAGNHFHKVFSAMPNLTYTYSWEQTNVYIQTMSGLVNAKVSVGYEYEDCGKGIVWIHRLVKLEGHRANRFMLGAWSLNVHHHYDIIHNVLEKGDGTKIFLDEADPLLTTVIGSDQQRPVNCPFCDTSAGDARLFRPDALCVGSDGSLYIGDYNLIRRLTPNKMLVSLLELSISDTAHPYYLAIDPVTDSLFISLPIRAQIWQINKEIDGTTDLTTNYNVVVGDGNVCPSSGTRCGDGGAADMSQLTFPKGIAFDEYGNLYIADSRRIRVVDRERHINTLIEERGNGPRPCTIDYTDLADITTVWPTSLAVDMLNDRLYILDTNVVYGISLNTRTAVIVTGTFAECDQMKTLSGDLLTQRPLTEARSIAVGPDSTVFIVETNNKKVNQIRAIYPDNRSKVIVGKVSKCDCDRTNCPCEDLHPTVSTSAFLHSPSAVAVDSKGMIYIADKGNFKIKKLQRPNAMYDETTRQYRIHSPHTNEIYLFNKIGFHVSTANLLSGDTIFNFTYNVDTHLGRLTQITSTGGHILRLHRIDDKKTLLETATGLQTILNFDHFDSTLSKITFPNGESTKFSYFPGHLLRCREIVNRNWCFEYDEFGRAKALLNPAGITYSMTKRDLIHGSLLTRVTRNNEPYTVYEFSDKKFTEEGAQNQQVTILDEGLLIVAFGARTHFDGVTHPLLEPHETAILKRKITLPEAVDPPRRELNLRFEWRGYIRRKESGRRDSQKWHRIQQINGRNVFTIEYDCDSRQDTVRNSLDEEVLAIQYNDASQITALIPLIPHEQPHIEAIKIMHDSSGRPSQITWGASSINFEYDRLNRIILISAIAQGVSYLERKFFYQKENQLIPSLVQMPSGEKYRWRTDRIGGITFLKTPTGVVHNFMQYAIFDRVCRRRSVSFSDASYVACMDDDEHLLDYQTPDRLHSLTMKRDLYGKVVQITSDAENIFLRYEGQSENSQVQEVSSSFLKRTYQWQGIIHSIIRETHMAVTHLNRRFAESLVEFLYEYDDFFRLRTVTITYNDVRLQPQKYQYDSRQGRLTKLNNFVFLYDLYTRRIMGEKLVMEIFYNNANEEIMRKLMINELKVVEMSVTRHALGWVEAVDWTVIGEKKPTEKRTFNMDGQLVQYTIGESDDYRWTLHYDLDGRLKAINDAKISFSSGKLKSIDQIEYMVNTNGWTRKRGDKYFEYDVYGRVRRAYQSGIMDIEYGYDDRSRIIWRRVDDKQFYRFFYAIPDRPYLLTHFTSTNETVSTILYDDRDVPFAFYSGDKYHVLFVDIDGSIRFIFTSDGTMVKETVRNPLGATIIDSNDGFYFPLGYRHQFDDPVTGIVIMGPEARPYDTFAGRFMSISISYVTSQLDIFAPEYESDPFRAIPTESNLLRHFPLDIERWMEMNGFSLAQVLPSVPNPTQNRGLQKLLQLPDSLCTVSVTHILSSSFCSLIHKVKHFKQFLTVTPPILLPFSRLPFLVLFDKTSYSSSDSLGFRGLTFIKRPSDKFEVSGHSLKDDEKLNALKILLNDSFFLNIINMHLSKELVQIYFATNLTSDKIPLNELAELFNISNFNQHLTLQAGNTELIFYYGNSSETVKSEIVRQQALEISKIIWEDEAERARCGAITRHSWTESELSKLVSERVVNGYELEFRPDKSMPVLANTYLWTFQRIDSLKRCLSCLPAVIVLLLSKCVHCFIV</sequence>
<dbReference type="Gene3D" id="2.180.10.10">
    <property type="entry name" value="RHS repeat-associated core"/>
    <property type="match status" value="1"/>
</dbReference>
<evidence type="ECO:0000256" key="3">
    <source>
        <dbReference type="ARBA" id="ARBA00023157"/>
    </source>
</evidence>
<dbReference type="PROSITE" id="PS00022">
    <property type="entry name" value="EGF_1"/>
    <property type="match status" value="4"/>
</dbReference>
<keyword evidence="6" id="KW-0472">Membrane</keyword>
<evidence type="ECO:0000256" key="1">
    <source>
        <dbReference type="ARBA" id="ARBA00022536"/>
    </source>
</evidence>
<keyword evidence="1 4" id="KW-0245">EGF-like domain</keyword>
<feature type="compositionally biased region" description="Polar residues" evidence="5">
    <location>
        <begin position="96"/>
        <end position="112"/>
    </location>
</feature>
<dbReference type="InterPro" id="IPR057629">
    <property type="entry name" value="Teneurin1-4_GBD"/>
</dbReference>
<evidence type="ECO:0000256" key="5">
    <source>
        <dbReference type="SAM" id="MobiDB-lite"/>
    </source>
</evidence>
<dbReference type="PROSITE" id="PS50026">
    <property type="entry name" value="EGF_3"/>
    <property type="match status" value="3"/>
</dbReference>
<dbReference type="GO" id="GO:0040032">
    <property type="term" value="P:post-embryonic body morphogenesis"/>
    <property type="evidence" value="ECO:0007669"/>
    <property type="project" value="EnsemblMetazoa"/>
</dbReference>
<feature type="disulfide bond" evidence="4">
    <location>
        <begin position="797"/>
        <end position="807"/>
    </location>
</feature>
<dbReference type="STRING" id="6282.A0A2K6WGT5"/>
<dbReference type="InterPro" id="IPR011042">
    <property type="entry name" value="6-blade_b-propeller_TolB-like"/>
</dbReference>
<feature type="transmembrane region" description="Helical" evidence="6">
    <location>
        <begin position="350"/>
        <end position="375"/>
    </location>
</feature>
<dbReference type="Pfam" id="PF25023">
    <property type="entry name" value="TEN_YD-shell"/>
    <property type="match status" value="1"/>
</dbReference>
<dbReference type="SMART" id="SM00181">
    <property type="entry name" value="EGF"/>
    <property type="match status" value="8"/>
</dbReference>
<feature type="compositionally biased region" description="Pro residues" evidence="5">
    <location>
        <begin position="162"/>
        <end position="173"/>
    </location>
</feature>
<evidence type="ECO:0000256" key="6">
    <source>
        <dbReference type="SAM" id="Phobius"/>
    </source>
</evidence>
<dbReference type="GO" id="GO:0009792">
    <property type="term" value="P:embryo development ending in birth or egg hatching"/>
    <property type="evidence" value="ECO:0007669"/>
    <property type="project" value="EnsemblMetazoa"/>
</dbReference>
<dbReference type="Pfam" id="PF24329">
    <property type="entry name" value="FN-plug_TEN1-4"/>
    <property type="match status" value="1"/>
</dbReference>
<keyword evidence="3 4" id="KW-1015">Disulfide bond</keyword>
<evidence type="ECO:0000259" key="7">
    <source>
        <dbReference type="PROSITE" id="PS50026"/>
    </source>
</evidence>
<dbReference type="GO" id="GO:0071711">
    <property type="term" value="P:basement membrane organization"/>
    <property type="evidence" value="ECO:0007669"/>
    <property type="project" value="EnsemblMetazoa"/>
</dbReference>
<evidence type="ECO:0000256" key="2">
    <source>
        <dbReference type="ARBA" id="ARBA00022737"/>
    </source>
</evidence>
<dbReference type="EMBL" id="CMVM020000248">
    <property type="status" value="NOT_ANNOTATED_CDS"/>
    <property type="molecule type" value="Genomic_DNA"/>
</dbReference>
<dbReference type="GO" id="GO:0040039">
    <property type="term" value="P:inductive cell migration"/>
    <property type="evidence" value="ECO:0007669"/>
    <property type="project" value="EnsemblMetazoa"/>
</dbReference>
<evidence type="ECO:0000313" key="9">
    <source>
        <dbReference type="Proteomes" id="UP000024404"/>
    </source>
</evidence>
<dbReference type="InterPro" id="IPR056820">
    <property type="entry name" value="TEN_TTR-like"/>
</dbReference>
<evidence type="ECO:0000256" key="4">
    <source>
        <dbReference type="PROSITE-ProRule" id="PRU00076"/>
    </source>
</evidence>
<protein>
    <recommendedName>
        <fullName evidence="7">EGF-like domain-containing protein</fullName>
    </recommendedName>
</protein>
<dbReference type="GO" id="GO:0030421">
    <property type="term" value="P:defecation"/>
    <property type="evidence" value="ECO:0007669"/>
    <property type="project" value="EnsemblMetazoa"/>
</dbReference>
<feature type="domain" description="EGF-like" evidence="7">
    <location>
        <begin position="613"/>
        <end position="646"/>
    </location>
</feature>
<dbReference type="Gene3D" id="2.10.25.10">
    <property type="entry name" value="Laminin"/>
    <property type="match status" value="5"/>
</dbReference>
<reference evidence="9" key="1">
    <citation type="submission" date="2013-10" db="EMBL/GenBank/DDBJ databases">
        <title>Genome sequencing of Onchocerca volvulus.</title>
        <authorList>
            <person name="Cotton J."/>
            <person name="Tsai J."/>
            <person name="Stanley E."/>
            <person name="Tracey A."/>
            <person name="Holroyd N."/>
            <person name="Lustigman S."/>
            <person name="Berriman M."/>
        </authorList>
    </citation>
    <scope>NUCLEOTIDE SEQUENCE</scope>
</reference>
<dbReference type="InterPro" id="IPR051216">
    <property type="entry name" value="Teneurin"/>
</dbReference>
<feature type="disulfide bond" evidence="4">
    <location>
        <begin position="636"/>
        <end position="645"/>
    </location>
</feature>
<dbReference type="Pfam" id="PF23093">
    <property type="entry name" value="GBD_Tenm3"/>
    <property type="match status" value="1"/>
</dbReference>
<reference evidence="8" key="2">
    <citation type="submission" date="2018-02" db="UniProtKB">
        <authorList>
            <consortium name="EnsemblMetazoa"/>
        </authorList>
    </citation>
    <scope>IDENTIFICATION</scope>
</reference>
<dbReference type="GO" id="GO:0010172">
    <property type="term" value="P:embryonic body morphogenesis"/>
    <property type="evidence" value="ECO:0007669"/>
    <property type="project" value="EnsemblMetazoa"/>
</dbReference>
<dbReference type="GO" id="GO:0007276">
    <property type="term" value="P:gamete generation"/>
    <property type="evidence" value="ECO:0007669"/>
    <property type="project" value="EnsemblMetazoa"/>
</dbReference>
<keyword evidence="9" id="KW-1185">Reference proteome</keyword>
<keyword evidence="2" id="KW-0677">Repeat</keyword>
<feature type="domain" description="EGF-like" evidence="7">
    <location>
        <begin position="575"/>
        <end position="611"/>
    </location>
</feature>
<dbReference type="SUPFAM" id="SSF63829">
    <property type="entry name" value="Calcium-dependent phosphotriesterase"/>
    <property type="match status" value="1"/>
</dbReference>
<keyword evidence="6" id="KW-0812">Transmembrane</keyword>
<dbReference type="InterPro" id="IPR056823">
    <property type="entry name" value="TEN-like_YD-shell"/>
</dbReference>
<feature type="region of interest" description="Disordered" evidence="5">
    <location>
        <begin position="144"/>
        <end position="176"/>
    </location>
</feature>
<dbReference type="Pfam" id="PF25024">
    <property type="entry name" value="EGF_TEN"/>
    <property type="match status" value="1"/>
</dbReference>
<feature type="region of interest" description="Disordered" evidence="5">
    <location>
        <begin position="81"/>
        <end position="115"/>
    </location>
</feature>
<comment type="caution">
    <text evidence="4">Lacks conserved residue(s) required for the propagation of feature annotation.</text>
</comment>
<dbReference type="PANTHER" id="PTHR11219:SF69">
    <property type="entry name" value="TENEURIN-A"/>
    <property type="match status" value="1"/>
</dbReference>
<dbReference type="EnsemblMetazoa" id="OVOC8347.1">
    <property type="protein sequence ID" value="OVOC8347.1"/>
    <property type="gene ID" value="WBGene00245156"/>
</dbReference>
<dbReference type="InterPro" id="IPR000742">
    <property type="entry name" value="EGF"/>
</dbReference>
<dbReference type="PROSITE" id="PS01186">
    <property type="entry name" value="EGF_2"/>
    <property type="match status" value="3"/>
</dbReference>